<dbReference type="SUPFAM" id="SSF56935">
    <property type="entry name" value="Porins"/>
    <property type="match status" value="1"/>
</dbReference>
<organism evidence="2 3">
    <name type="scientific">Hallella bergensis DSM 17361</name>
    <dbReference type="NCBI Taxonomy" id="585502"/>
    <lineage>
        <taxon>Bacteria</taxon>
        <taxon>Pseudomonadati</taxon>
        <taxon>Bacteroidota</taxon>
        <taxon>Bacteroidia</taxon>
        <taxon>Bacteroidales</taxon>
        <taxon>Prevotellaceae</taxon>
        <taxon>Hallella</taxon>
    </lineage>
</organism>
<keyword evidence="1" id="KW-0732">Signal</keyword>
<sequence length="465" mass="52530">MAFLNNKLLCSMIALMLICLPSYSQEELDDMDMSEEMEAIDSDEDEGLTSYIGHYRLGDGINLISPNGGNLNISGLVQATANVRKYKDVDKTYNRFRIRRARLRFNGIALHGKLRYRLALDMVKGSETDTEGAGSMLHDAFVSYRPWGDNRMQISFGQRSTPTDNIELTMASHTLSFVERSKITSVFSTIREIGLFVDASRKLPFLPGVIRPSIAITDGDGPVSGKKRYEGLKYGARINYLPFGTFRRYGQSREGDMAYEFTPKLCVGVAYSYATGVSDRRGGRSSGDILYMNDKKRYELPDMGKFVADINFKYCGFSALAEFAKTWGYVPNGITARVRNDGSTATDFKVEGLKGDHPEEYIKAKMLLGWGVNVQMGYMFRNLWSIDARYTHIGADKYSFLNNDLYYNRPDYADVGITKYLTRNYASKIQLTVGWTRPKGEGRTPDGRNHSGNEWSADLMYQLKF</sequence>
<name>D1PUE6_9BACT</name>
<evidence type="ECO:0000256" key="1">
    <source>
        <dbReference type="SAM" id="SignalP"/>
    </source>
</evidence>
<comment type="caution">
    <text evidence="2">The sequence shown here is derived from an EMBL/GenBank/DDBJ whole genome shotgun (WGS) entry which is preliminary data.</text>
</comment>
<accession>D1PUE6</accession>
<dbReference type="HOGENOM" id="CLU_587747_0_0_10"/>
<dbReference type="EMBL" id="ACKS01000026">
    <property type="protein sequence ID" value="EFA44994.1"/>
    <property type="molecule type" value="Genomic_DNA"/>
</dbReference>
<dbReference type="Gene3D" id="2.40.160.10">
    <property type="entry name" value="Porin"/>
    <property type="match status" value="1"/>
</dbReference>
<evidence type="ECO:0000313" key="3">
    <source>
        <dbReference type="Proteomes" id="UP000003160"/>
    </source>
</evidence>
<gene>
    <name evidence="2" type="ORF">HMPREF0645_0581</name>
</gene>
<feature type="chain" id="PRO_5003025193" description="Phosphate-selective porin O and P" evidence="1">
    <location>
        <begin position="25"/>
        <end position="465"/>
    </location>
</feature>
<evidence type="ECO:0000313" key="2">
    <source>
        <dbReference type="EMBL" id="EFA44994.1"/>
    </source>
</evidence>
<keyword evidence="3" id="KW-1185">Reference proteome</keyword>
<evidence type="ECO:0008006" key="4">
    <source>
        <dbReference type="Google" id="ProtNLM"/>
    </source>
</evidence>
<dbReference type="eggNOG" id="COG3746">
    <property type="taxonomic scope" value="Bacteria"/>
</dbReference>
<dbReference type="AlphaFoldDB" id="D1PUE6"/>
<dbReference type="Proteomes" id="UP000003160">
    <property type="component" value="Unassembled WGS sequence"/>
</dbReference>
<feature type="signal peptide" evidence="1">
    <location>
        <begin position="1"/>
        <end position="24"/>
    </location>
</feature>
<proteinExistence type="predicted"/>
<protein>
    <recommendedName>
        <fullName evidence="4">Phosphate-selective porin O and P</fullName>
    </recommendedName>
</protein>
<dbReference type="InterPro" id="IPR023614">
    <property type="entry name" value="Porin_dom_sf"/>
</dbReference>
<reference evidence="2 3" key="1">
    <citation type="submission" date="2009-10" db="EMBL/GenBank/DDBJ databases">
        <authorList>
            <person name="Qin X."/>
            <person name="Bachman B."/>
            <person name="Battles P."/>
            <person name="Bell A."/>
            <person name="Bess C."/>
            <person name="Bickham C."/>
            <person name="Chaboub L."/>
            <person name="Chen D."/>
            <person name="Coyle M."/>
            <person name="Deiros D.R."/>
            <person name="Dinh H."/>
            <person name="Forbes L."/>
            <person name="Fowler G."/>
            <person name="Francisco L."/>
            <person name="Fu Q."/>
            <person name="Gubbala S."/>
            <person name="Hale W."/>
            <person name="Han Y."/>
            <person name="Hemphill L."/>
            <person name="Highlander S.K."/>
            <person name="Hirani K."/>
            <person name="Hogues M."/>
            <person name="Jackson L."/>
            <person name="Jakkamsetti A."/>
            <person name="Javaid M."/>
            <person name="Jiang H."/>
            <person name="Korchina V."/>
            <person name="Kovar C."/>
            <person name="Lara F."/>
            <person name="Lee S."/>
            <person name="Mata R."/>
            <person name="Mathew T."/>
            <person name="Moen C."/>
            <person name="Morales K."/>
            <person name="Munidasa M."/>
            <person name="Nazareth L."/>
            <person name="Ngo R."/>
            <person name="Nguyen L."/>
            <person name="Okwuonu G."/>
            <person name="Ongeri F."/>
            <person name="Patil S."/>
            <person name="Petrosino J."/>
            <person name="Pham C."/>
            <person name="Pham P."/>
            <person name="Pu L.-L."/>
            <person name="Puazo M."/>
            <person name="Raj R."/>
            <person name="Reid J."/>
            <person name="Rouhana J."/>
            <person name="Saada N."/>
            <person name="Shang Y."/>
            <person name="Simmons D."/>
            <person name="Thornton R."/>
            <person name="Warren J."/>
            <person name="Weissenberger G."/>
            <person name="Zhang J."/>
            <person name="Zhang L."/>
            <person name="Zhou C."/>
            <person name="Zhu D."/>
            <person name="Muzny D."/>
            <person name="Worley K."/>
            <person name="Gibbs R."/>
        </authorList>
    </citation>
    <scope>NUCLEOTIDE SEQUENCE [LARGE SCALE GENOMIC DNA]</scope>
    <source>
        <strain evidence="2 3">DSM 17361</strain>
    </source>
</reference>